<sequence length="52" mass="5910">MVNVTLDSSYPRNDPALRLLRELGDRVDGLEVKVNDRRSGIDGQQWAALRSR</sequence>
<dbReference type="EMBL" id="CP021417">
    <property type="protein sequence ID" value="WCV10601.1"/>
    <property type="molecule type" value="Genomic_DNA"/>
</dbReference>
<organism evidence="1 2">
    <name type="scientific">Corynebacterium silvaticum</name>
    <dbReference type="NCBI Taxonomy" id="2320431"/>
    <lineage>
        <taxon>Bacteria</taxon>
        <taxon>Bacillati</taxon>
        <taxon>Actinomycetota</taxon>
        <taxon>Actinomycetes</taxon>
        <taxon>Mycobacteriales</taxon>
        <taxon>Corynebacteriaceae</taxon>
        <taxon>Corynebacterium</taxon>
    </lineage>
</organism>
<dbReference type="Proteomes" id="UP000195652">
    <property type="component" value="Chromosome"/>
</dbReference>
<reference evidence="1 2" key="3">
    <citation type="journal article" date="2020" name="Int. J. Syst. Evol. Microbiol.">
        <title>Corynebacterium silvaticum sp. nov., a unique group of NTTB corynebacteria in wild boar and roe deer.</title>
        <authorList>
            <person name="Dangel A."/>
            <person name="Berger A."/>
            <person name="Rau J."/>
            <person name="Eisenberg T."/>
            <person name="Kampfer P."/>
            <person name="Margos G."/>
            <person name="Contzen M."/>
            <person name="Busse H.J."/>
            <person name="Konrad R."/>
            <person name="Peters M."/>
            <person name="Sting R."/>
            <person name="Sing A."/>
        </authorList>
    </citation>
    <scope>NUCLEOTIDE SEQUENCE [LARGE SCALE GENOMIC DNA]</scope>
    <source>
        <strain evidence="1 2">PO100/5</strain>
    </source>
</reference>
<evidence type="ECO:0000313" key="1">
    <source>
        <dbReference type="EMBL" id="WCV10601.1"/>
    </source>
</evidence>
<reference evidence="1 2" key="1">
    <citation type="journal article" date="2014" name="BMC Vet. Res.">
        <title>First report of Corynebacterium pseudotuberculosis from caseous lymphadenitis lesions in Black Alentejano pig (Sus scrofa domesticus).</title>
        <authorList>
            <person name="Oliveira M."/>
            <person name="Barroco C."/>
            <person name="Mottola C."/>
            <person name="Santos R."/>
            <person name="Lemsaddek A."/>
            <person name="Tavares L."/>
            <person name="Semedo-Lemsaddek T."/>
        </authorList>
    </citation>
    <scope>NUCLEOTIDE SEQUENCE [LARGE SCALE GENOMIC DNA]</scope>
    <source>
        <strain evidence="1 2">PO100/5</strain>
    </source>
</reference>
<evidence type="ECO:0000313" key="2">
    <source>
        <dbReference type="Proteomes" id="UP000195652"/>
    </source>
</evidence>
<reference evidence="1 2" key="2">
    <citation type="journal article" date="2020" name="Antonie Van Leeuwenhoek">
        <title>Phylogenomic characterisation of a novel corynebacterial species pathogenic to animals.</title>
        <authorList>
            <person name="Moller J."/>
            <person name="Musella L."/>
            <person name="Melnikov V."/>
            <person name="Geissdorfer W."/>
            <person name="Burkovski A."/>
            <person name="Sangal V."/>
        </authorList>
    </citation>
    <scope>NUCLEOTIDE SEQUENCE [LARGE SCALE GENOMIC DNA]</scope>
    <source>
        <strain evidence="1 2">PO100/5</strain>
    </source>
</reference>
<protein>
    <submittedName>
        <fullName evidence="1">Uncharacterized protein</fullName>
    </submittedName>
</protein>
<name>A0ACD4PY30_9CORY</name>
<proteinExistence type="predicted"/>
<keyword evidence="2" id="KW-1185">Reference proteome</keyword>
<reference evidence="1 2" key="4">
    <citation type="journal article" date="2020" name="PLoS ONE">
        <title>Taxonomic classification of strain PO100/5 shows a broader geographic distribution and genetic markers of the recently described Corynebacterium silvaticum.</title>
        <authorList>
            <person name="Viana M.V.C."/>
            <person name="Profeta R."/>
            <person name="da Silva A.L."/>
            <person name="Hurtado R."/>
            <person name="Cerqueira J.C."/>
            <person name="Ribeiro B.F.S."/>
            <person name="Almeida M.O."/>
            <person name="Morais-Rodrigues F."/>
            <person name="Soares S.C."/>
            <person name="Oliveira M."/>
            <person name="Tavares L."/>
            <person name="Figueiredo H."/>
            <person name="Wattam A.R."/>
            <person name="Barh D."/>
            <person name="Ghosh P."/>
            <person name="Silva A."/>
            <person name="Azevedo V."/>
        </authorList>
    </citation>
    <scope>NUCLEOTIDE SEQUENCE [LARGE SCALE GENOMIC DNA]</scope>
    <source>
        <strain evidence="1 2">PO100/5</strain>
    </source>
</reference>
<gene>
    <name evidence="1" type="ORF">CBE74_12920</name>
</gene>
<accession>A0ACD4PY30</accession>